<proteinExistence type="predicted"/>
<name>A0ABR4P541_9HELO</name>
<accession>A0ABR4P541</accession>
<dbReference type="InterPro" id="IPR036673">
    <property type="entry name" value="Cyanovirin-N_sf"/>
</dbReference>
<dbReference type="Gene3D" id="2.30.60.10">
    <property type="entry name" value="Cyanovirin-N"/>
    <property type="match status" value="1"/>
</dbReference>
<dbReference type="Proteomes" id="UP001629113">
    <property type="component" value="Unassembled WGS sequence"/>
</dbReference>
<reference evidence="2 3" key="1">
    <citation type="submission" date="2024-06" db="EMBL/GenBank/DDBJ databases">
        <title>Complete genome of Phlyctema vagabunda strain 19-DSS-EL-015.</title>
        <authorList>
            <person name="Fiorenzani C."/>
        </authorList>
    </citation>
    <scope>NUCLEOTIDE SEQUENCE [LARGE SCALE GENOMIC DNA]</scope>
    <source>
        <strain evidence="2 3">19-DSS-EL-015</strain>
    </source>
</reference>
<dbReference type="EMBL" id="JBFCZG010000009">
    <property type="protein sequence ID" value="KAL3418426.1"/>
    <property type="molecule type" value="Genomic_DNA"/>
</dbReference>
<organism evidence="2 3">
    <name type="scientific">Phlyctema vagabunda</name>
    <dbReference type="NCBI Taxonomy" id="108571"/>
    <lineage>
        <taxon>Eukaryota</taxon>
        <taxon>Fungi</taxon>
        <taxon>Dikarya</taxon>
        <taxon>Ascomycota</taxon>
        <taxon>Pezizomycotina</taxon>
        <taxon>Leotiomycetes</taxon>
        <taxon>Helotiales</taxon>
        <taxon>Dermateaceae</taxon>
        <taxon>Phlyctema</taxon>
    </lineage>
</organism>
<dbReference type="SMART" id="SM01111">
    <property type="entry name" value="CVNH"/>
    <property type="match status" value="1"/>
</dbReference>
<dbReference type="PANTHER" id="PTHR42076">
    <property type="entry name" value="CYANOVIRIN-N HOMOLOG"/>
    <property type="match status" value="1"/>
</dbReference>
<evidence type="ECO:0000313" key="3">
    <source>
        <dbReference type="Proteomes" id="UP001629113"/>
    </source>
</evidence>
<gene>
    <name evidence="2" type="ORF">PVAG01_10142</name>
</gene>
<feature type="domain" description="Cyanovirin-N" evidence="1">
    <location>
        <begin position="2"/>
        <end position="105"/>
    </location>
</feature>
<dbReference type="InterPro" id="IPR011058">
    <property type="entry name" value="Cyanovirin-N"/>
</dbReference>
<sequence>MSFHLSGAEFRIEDNHILRARLANEHGEHVDAEIDLDQFVGNSDGSFEWGSSGFSSSAENVSFQIEGGGQVPVLRASLRNVDGEFVERDLNLSERVENRNGQFVYV</sequence>
<dbReference type="PANTHER" id="PTHR42076:SF1">
    <property type="entry name" value="CYANOVIRIN-N DOMAIN-CONTAINING PROTEIN"/>
    <property type="match status" value="1"/>
</dbReference>
<dbReference type="Pfam" id="PF08881">
    <property type="entry name" value="CVNH"/>
    <property type="match status" value="1"/>
</dbReference>
<dbReference type="SUPFAM" id="SSF51322">
    <property type="entry name" value="Cyanovirin-N"/>
    <property type="match status" value="1"/>
</dbReference>
<keyword evidence="3" id="KW-1185">Reference proteome</keyword>
<evidence type="ECO:0000313" key="2">
    <source>
        <dbReference type="EMBL" id="KAL3418426.1"/>
    </source>
</evidence>
<evidence type="ECO:0000259" key="1">
    <source>
        <dbReference type="SMART" id="SM01111"/>
    </source>
</evidence>
<protein>
    <submittedName>
        <fullName evidence="2">CVNH domain-containing protein</fullName>
    </submittedName>
</protein>
<comment type="caution">
    <text evidence="2">The sequence shown here is derived from an EMBL/GenBank/DDBJ whole genome shotgun (WGS) entry which is preliminary data.</text>
</comment>